<feature type="transmembrane region" description="Helical" evidence="2">
    <location>
        <begin position="100"/>
        <end position="119"/>
    </location>
</feature>
<proteinExistence type="predicted"/>
<keyword evidence="2" id="KW-0472">Membrane</keyword>
<reference evidence="3" key="1">
    <citation type="submission" date="2022-07" db="EMBL/GenBank/DDBJ databases">
        <title>Phylogenomic reconstructions and comparative analyses of Kickxellomycotina fungi.</title>
        <authorList>
            <person name="Reynolds N.K."/>
            <person name="Stajich J.E."/>
            <person name="Barry K."/>
            <person name="Grigoriev I.V."/>
            <person name="Crous P."/>
            <person name="Smith M.E."/>
        </authorList>
    </citation>
    <scope>NUCLEOTIDE SEQUENCE</scope>
    <source>
        <strain evidence="3">NBRC 100468</strain>
    </source>
</reference>
<feature type="transmembrane region" description="Helical" evidence="2">
    <location>
        <begin position="164"/>
        <end position="183"/>
    </location>
</feature>
<keyword evidence="2" id="KW-0812">Transmembrane</keyword>
<comment type="caution">
    <text evidence="3">The sequence shown here is derived from an EMBL/GenBank/DDBJ whole genome shotgun (WGS) entry which is preliminary data.</text>
</comment>
<keyword evidence="2" id="KW-1133">Transmembrane helix</keyword>
<feature type="transmembrane region" description="Helical" evidence="2">
    <location>
        <begin position="12"/>
        <end position="29"/>
    </location>
</feature>
<organism evidence="3 4">
    <name type="scientific">Mycoemilia scoparia</name>
    <dbReference type="NCBI Taxonomy" id="417184"/>
    <lineage>
        <taxon>Eukaryota</taxon>
        <taxon>Fungi</taxon>
        <taxon>Fungi incertae sedis</taxon>
        <taxon>Zoopagomycota</taxon>
        <taxon>Kickxellomycotina</taxon>
        <taxon>Kickxellomycetes</taxon>
        <taxon>Kickxellales</taxon>
        <taxon>Kickxellaceae</taxon>
        <taxon>Mycoemilia</taxon>
    </lineage>
</organism>
<evidence type="ECO:0000256" key="1">
    <source>
        <dbReference type="SAM" id="MobiDB-lite"/>
    </source>
</evidence>
<gene>
    <name evidence="3" type="ORF">H4219_000754</name>
</gene>
<feature type="transmembrane region" description="Helical" evidence="2">
    <location>
        <begin position="59"/>
        <end position="80"/>
    </location>
</feature>
<feature type="compositionally biased region" description="Polar residues" evidence="1">
    <location>
        <begin position="315"/>
        <end position="324"/>
    </location>
</feature>
<dbReference type="OrthoDB" id="5564662at2759"/>
<sequence length="324" mass="36232">MSAPETVDKVGGFIAVVLFGLVFLLYVYQTARRRSVYLMPLLFFTITNRHGVKWSRRSTIISAIVTLICVILGVLEAIGLITWLNNPDDKPTTVLKVAEIGFLALAVLFALAIVFFSLYPSPVYQSPFKRFSTYPPAILLVIRCLFEMLLATDIIDIAGDKRPILRYFTMTLLEMIIVWYWAVIITMKIVEFKAVEVGTDTYIPSCMIPENGENTSEQNLAQPPPHKPVANTTNQVYPIQEATPHSDNVATHTGSQFGPPHHGQPGHHNSPVPHMIMPEVSFDVGHNNPNLHTREPPKYHPTPYPVAKDGYFASEPNNPTNPQQ</sequence>
<accession>A0A9W8A1T9</accession>
<feature type="compositionally biased region" description="Low complexity" evidence="1">
    <location>
        <begin position="254"/>
        <end position="271"/>
    </location>
</feature>
<dbReference type="EMBL" id="JANBPU010000006">
    <property type="protein sequence ID" value="KAJ1921156.1"/>
    <property type="molecule type" value="Genomic_DNA"/>
</dbReference>
<feature type="region of interest" description="Disordered" evidence="1">
    <location>
        <begin position="245"/>
        <end position="324"/>
    </location>
</feature>
<evidence type="ECO:0000256" key="2">
    <source>
        <dbReference type="SAM" id="Phobius"/>
    </source>
</evidence>
<evidence type="ECO:0000313" key="3">
    <source>
        <dbReference type="EMBL" id="KAJ1921156.1"/>
    </source>
</evidence>
<name>A0A9W8A1T9_9FUNG</name>
<dbReference type="Proteomes" id="UP001150538">
    <property type="component" value="Unassembled WGS sequence"/>
</dbReference>
<protein>
    <submittedName>
        <fullName evidence="3">Uncharacterized protein</fullName>
    </submittedName>
</protein>
<dbReference type="AlphaFoldDB" id="A0A9W8A1T9"/>
<evidence type="ECO:0000313" key="4">
    <source>
        <dbReference type="Proteomes" id="UP001150538"/>
    </source>
</evidence>
<keyword evidence="4" id="KW-1185">Reference proteome</keyword>